<dbReference type="EMBL" id="KU738900">
    <property type="protein sequence ID" value="AMN15847.1"/>
    <property type="molecule type" value="Genomic_DNA"/>
</dbReference>
<reference evidence="1" key="3">
    <citation type="submission" date="2016-08" db="EMBL/GenBank/DDBJ databases">
        <authorList>
            <person name="Seilhamer J.J."/>
        </authorList>
    </citation>
    <scope>NUCLEOTIDE SEQUENCE</scope>
    <source>
        <strain evidence="1">AC53</strain>
        <strain evidence="7">AC53T4.1</strain>
        <strain evidence="8">AC53T4.2</strain>
    </source>
</reference>
<dbReference type="EMBL" id="KU738902">
    <property type="protein sequence ID" value="AMN16123.1"/>
    <property type="molecule type" value="Genomic_DNA"/>
</dbReference>
<sequence length="181" mass="21388">MEFVEIFVKYSKAYRCSSNEHTRQAVFDSWLQAVNGQTLAVEQIICEDLAEKNESINICQFCLHNTTHNALFCEQCFFPLYCCSNSFETDWRMFALLSACYWENPGDERVWRERIRLAWSTGEFTSQIRNNNQKLLYKVIADKCVQCSVSCNNIGETYYQFDYNLFCDRCFFPLFTVISFK</sequence>
<evidence type="ECO:0000313" key="9">
    <source>
        <dbReference type="EMBL" id="AMN16399.1"/>
    </source>
</evidence>
<dbReference type="Pfam" id="PF11077">
    <property type="entry name" value="DUF2616"/>
    <property type="match status" value="1"/>
</dbReference>
<organism evidence="1">
    <name type="scientific">Helicoverpa SNPV AC53</name>
    <dbReference type="NCBI Taxonomy" id="1569367"/>
    <lineage>
        <taxon>Viruses</taxon>
        <taxon>Viruses incertae sedis</taxon>
        <taxon>Naldaviricetes</taxon>
        <taxon>Lefavirales</taxon>
        <taxon>Baculoviridae</taxon>
        <taxon>Alphabaculovirus</taxon>
        <taxon>Alphabaculovirus helarmigerae</taxon>
    </lineage>
</organism>
<dbReference type="EMBL" id="KU738904">
    <property type="protein sequence ID" value="AMN16399.1"/>
    <property type="molecule type" value="Genomic_DNA"/>
</dbReference>
<evidence type="ECO:0000313" key="3">
    <source>
        <dbReference type="EMBL" id="AMN15571.1"/>
    </source>
</evidence>
<protein>
    <submittedName>
        <fullName evidence="1">ORF42</fullName>
    </submittedName>
</protein>
<dbReference type="EMBL" id="KU738903">
    <property type="protein sequence ID" value="AMN16261.1"/>
    <property type="molecule type" value="Genomic_DNA"/>
</dbReference>
<dbReference type="EMBL" id="KU738898">
    <property type="protein sequence ID" value="AMN15571.1"/>
    <property type="molecule type" value="Genomic_DNA"/>
</dbReference>
<evidence type="ECO:0000313" key="6">
    <source>
        <dbReference type="EMBL" id="AMN15985.1"/>
    </source>
</evidence>
<dbReference type="EMBL" id="KU738897">
    <property type="protein sequence ID" value="AMN15433.1"/>
    <property type="molecule type" value="Genomic_DNA"/>
</dbReference>
<evidence type="ECO:0000313" key="4">
    <source>
        <dbReference type="EMBL" id="AMN15709.1"/>
    </source>
</evidence>
<reference evidence="2" key="2">
    <citation type="journal article" date="2016" name="Genome Announc.">
        <title>Complete Genome Sequences of Seven Helicoverpa armigera SNPV-AC53-Derived Strains.</title>
        <authorList>
            <person name="Noune C."/>
            <person name="Hauxwell C."/>
        </authorList>
    </citation>
    <scope>NUCLEOTIDE SEQUENCE</scope>
    <source>
        <strain evidence="2">AC53C3</strain>
        <strain evidence="3">AC53C5</strain>
        <strain evidence="4">AC53C6</strain>
        <strain evidence="5">AC53C9</strain>
        <strain evidence="6">AC53T2</strain>
        <strain evidence="9">AC53T5</strain>
    </source>
</reference>
<accession>A0A075TSY6</accession>
<proteinExistence type="predicted"/>
<evidence type="ECO:0000313" key="5">
    <source>
        <dbReference type="EMBL" id="AMN15847.1"/>
    </source>
</evidence>
<evidence type="ECO:0000313" key="7">
    <source>
        <dbReference type="EMBL" id="AMN16123.1"/>
    </source>
</evidence>
<evidence type="ECO:0000313" key="1">
    <source>
        <dbReference type="EMBL" id="AIG63084.1"/>
    </source>
</evidence>
<evidence type="ECO:0000313" key="2">
    <source>
        <dbReference type="EMBL" id="AMN15433.1"/>
    </source>
</evidence>
<gene>
    <name evidence="1" type="ORF">HaSNPV-AC53_042</name>
</gene>
<reference evidence="1" key="1">
    <citation type="journal article" date="2015" name="Genome Announc.">
        <title>Complete Genome Sequences of Helicoverpa armigera Single Nucleopolyhedrovirus Strains AC53 and H25EA1 from Australia.</title>
        <authorList>
            <person name="Noune C."/>
            <person name="Hauxwell C."/>
        </authorList>
    </citation>
    <scope>NUCLEOTIDE SEQUENCE</scope>
    <source>
        <strain evidence="1">AC53</strain>
    </source>
</reference>
<dbReference type="InterPro" id="IPR020201">
    <property type="entry name" value="AcMNPV_Orf52"/>
</dbReference>
<dbReference type="EMBL" id="KU738899">
    <property type="protein sequence ID" value="AMN15709.1"/>
    <property type="molecule type" value="Genomic_DNA"/>
</dbReference>
<dbReference type="EMBL" id="KU738901">
    <property type="protein sequence ID" value="AMN15985.1"/>
    <property type="molecule type" value="Genomic_DNA"/>
</dbReference>
<name>A0A075TSY6_9ABAC</name>
<evidence type="ECO:0000313" key="8">
    <source>
        <dbReference type="EMBL" id="AMN16261.1"/>
    </source>
</evidence>
<dbReference type="EMBL" id="KJ909666">
    <property type="protein sequence ID" value="AIG63084.1"/>
    <property type="molecule type" value="Genomic_DNA"/>
</dbReference>